<dbReference type="AlphaFoldDB" id="A0A1R3TVZ7"/>
<dbReference type="Proteomes" id="UP000187891">
    <property type="component" value="Unassembled WGS sequence"/>
</dbReference>
<dbReference type="STRING" id="1907666.DSM25559_3510"/>
<gene>
    <name evidence="1" type="ORF">DSM25559_3510</name>
</gene>
<name>A0A1R3TVZ7_9HYPH</name>
<reference evidence="2" key="1">
    <citation type="submission" date="2016-10" db="EMBL/GenBank/DDBJ databases">
        <authorList>
            <person name="Wibberg D."/>
        </authorList>
    </citation>
    <scope>NUCLEOTIDE SEQUENCE [LARGE SCALE GENOMIC DNA]</scope>
</reference>
<evidence type="ECO:0000313" key="2">
    <source>
        <dbReference type="Proteomes" id="UP000187891"/>
    </source>
</evidence>
<dbReference type="EMBL" id="FMUE01000009">
    <property type="protein sequence ID" value="SCX30362.1"/>
    <property type="molecule type" value="Genomic_DNA"/>
</dbReference>
<sequence length="35" mass="3920">MAAGSEWLVVVTALLKVVLENLTQFNQNNNCKKSR</sequence>
<protein>
    <submittedName>
        <fullName evidence="1">Uncharacterized protein</fullName>
    </submittedName>
</protein>
<proteinExistence type="predicted"/>
<evidence type="ECO:0000313" key="1">
    <source>
        <dbReference type="EMBL" id="SCX30362.1"/>
    </source>
</evidence>
<accession>A0A1R3TVZ7</accession>
<organism evidence="1 2">
    <name type="scientific">Agrobacterium rosae</name>
    <dbReference type="NCBI Taxonomy" id="1972867"/>
    <lineage>
        <taxon>Bacteria</taxon>
        <taxon>Pseudomonadati</taxon>
        <taxon>Pseudomonadota</taxon>
        <taxon>Alphaproteobacteria</taxon>
        <taxon>Hyphomicrobiales</taxon>
        <taxon>Rhizobiaceae</taxon>
        <taxon>Rhizobium/Agrobacterium group</taxon>
        <taxon>Agrobacterium</taxon>
    </lineage>
</organism>